<evidence type="ECO:0000313" key="3">
    <source>
        <dbReference type="Proteomes" id="UP000295304"/>
    </source>
</evidence>
<protein>
    <submittedName>
        <fullName evidence="2">Gamma-glutamyltransferase 2</fullName>
    </submittedName>
</protein>
<evidence type="ECO:0000256" key="1">
    <source>
        <dbReference type="SAM" id="MobiDB-lite"/>
    </source>
</evidence>
<dbReference type="PANTHER" id="PTHR43881:SF1">
    <property type="entry name" value="GAMMA-GLUTAMYLTRANSPEPTIDASE (AFU_ORTHOLOGUE AFUA_4G13580)"/>
    <property type="match status" value="1"/>
</dbReference>
<dbReference type="InterPro" id="IPR043138">
    <property type="entry name" value="GGT_lsub"/>
</dbReference>
<accession>A0A4R3JB62</accession>
<dbReference type="InterPro" id="IPR043137">
    <property type="entry name" value="GGT_ssub_C"/>
</dbReference>
<proteinExistence type="predicted"/>
<dbReference type="PANTHER" id="PTHR43881">
    <property type="entry name" value="GAMMA-GLUTAMYLTRANSPEPTIDASE (AFU_ORTHOLOGUE AFUA_4G13580)"/>
    <property type="match status" value="1"/>
</dbReference>
<comment type="caution">
    <text evidence="2">The sequence shown here is derived from an EMBL/GenBank/DDBJ whole genome shotgun (WGS) entry which is preliminary data.</text>
</comment>
<dbReference type="PRINTS" id="PR01210">
    <property type="entry name" value="GGTRANSPTASE"/>
</dbReference>
<keyword evidence="2" id="KW-0808">Transferase</keyword>
<dbReference type="Proteomes" id="UP000295304">
    <property type="component" value="Unassembled WGS sequence"/>
</dbReference>
<dbReference type="OrthoDB" id="9781342at2"/>
<evidence type="ECO:0000313" key="2">
    <source>
        <dbReference type="EMBL" id="TCS62922.1"/>
    </source>
</evidence>
<dbReference type="RefSeq" id="WP_132938675.1">
    <property type="nucleotide sequence ID" value="NZ_CP119676.1"/>
</dbReference>
<feature type="region of interest" description="Disordered" evidence="1">
    <location>
        <begin position="385"/>
        <end position="411"/>
    </location>
</feature>
<feature type="compositionally biased region" description="Basic and acidic residues" evidence="1">
    <location>
        <begin position="397"/>
        <end position="411"/>
    </location>
</feature>
<dbReference type="InterPro" id="IPR029055">
    <property type="entry name" value="Ntn_hydrolases_N"/>
</dbReference>
<dbReference type="InterPro" id="IPR052896">
    <property type="entry name" value="GGT-like_enzyme"/>
</dbReference>
<sequence>MTRFTTRPEILGTFGVVATTHWLASAVGMAVLERGGNAFDAAVATGFVLQVVEPHLNGPGGEAPIIAAPNDGPVKVICGQGVAPAAATIETYRDLGLDVVPGSGLLAAVVPGAFDAWLRLLRDYGTMRLGDILEYAIGYARAGYPMAPNIPKTIAAVQELFEDHWKTSAQIYLPDGRVPKAGALFRNRAMADMYARIVREAEDASSRREGQIEAARKVWRQGFVAEAIDRFCRTTQAMDTSGRAHFGLLNGADIAAWEASVEDPVTFDYHGYTVCKSGPWGQGPVFLQQLALLKGIDFSAMDELSPDFVHVVTESAKLAFADREAFYGDPNFIDVPMDVLLSDTYNDQRRALIGEEASFEIRPGTVAGYGGKVIVRLKGQSTQSGGKYDIGEPTVARFDEPRPSEDGGTRGDTCHFDIIDRWGNMVSATPSGGWLQSSPIIPELGFCLSNRAQMFWLDPSSQTRLIPGARPRTTLTPSLALRDGVPYMAFGTPGGDQQDQWSLHMFLRHVHFGLNLQEAIDAPGFNTTHFPNSFYPRECNPGHLVIEGRFPAATRDALRARGHNLEVDGDWTLGRMTGAIKDGDLLKAGANPRFMQGYAVGR</sequence>
<name>A0A4R3JB62_9PROT</name>
<dbReference type="Gene3D" id="1.10.246.130">
    <property type="match status" value="1"/>
</dbReference>
<reference evidence="2 3" key="1">
    <citation type="submission" date="2019-03" db="EMBL/GenBank/DDBJ databases">
        <title>Genomic Encyclopedia of Type Strains, Phase IV (KMG-IV): sequencing the most valuable type-strain genomes for metagenomic binning, comparative biology and taxonomic classification.</title>
        <authorList>
            <person name="Goeker M."/>
        </authorList>
    </citation>
    <scope>NUCLEOTIDE SEQUENCE [LARGE SCALE GENOMIC DNA]</scope>
    <source>
        <strain evidence="2 3">DSM 101688</strain>
    </source>
</reference>
<dbReference type="AlphaFoldDB" id="A0A4R3JB62"/>
<organism evidence="2 3">
    <name type="scientific">Varunaivibrio sulfuroxidans</name>
    <dbReference type="NCBI Taxonomy" id="1773489"/>
    <lineage>
        <taxon>Bacteria</taxon>
        <taxon>Pseudomonadati</taxon>
        <taxon>Pseudomonadota</taxon>
        <taxon>Alphaproteobacteria</taxon>
        <taxon>Rhodospirillales</taxon>
        <taxon>Magnetovibrionaceae</taxon>
        <taxon>Varunaivibrio</taxon>
    </lineage>
</organism>
<dbReference type="SUPFAM" id="SSF56235">
    <property type="entry name" value="N-terminal nucleophile aminohydrolases (Ntn hydrolases)"/>
    <property type="match status" value="1"/>
</dbReference>
<dbReference type="Pfam" id="PF01019">
    <property type="entry name" value="G_glu_transpept"/>
    <property type="match status" value="1"/>
</dbReference>
<dbReference type="Gene3D" id="3.60.20.40">
    <property type="match status" value="1"/>
</dbReference>
<dbReference type="GO" id="GO:0016740">
    <property type="term" value="F:transferase activity"/>
    <property type="evidence" value="ECO:0007669"/>
    <property type="project" value="UniProtKB-KW"/>
</dbReference>
<gene>
    <name evidence="2" type="ORF">EDD55_10411</name>
</gene>
<dbReference type="EMBL" id="SLZW01000004">
    <property type="protein sequence ID" value="TCS62922.1"/>
    <property type="molecule type" value="Genomic_DNA"/>
</dbReference>
<keyword evidence="3" id="KW-1185">Reference proteome</keyword>